<evidence type="ECO:0000313" key="9">
    <source>
        <dbReference type="EMBL" id="KAK6950052.1"/>
    </source>
</evidence>
<dbReference type="CDD" id="cd04154">
    <property type="entry name" value="Arl2"/>
    <property type="match status" value="1"/>
</dbReference>
<comment type="caution">
    <text evidence="9">The sequence shown here is derived from an EMBL/GenBank/DDBJ whole genome shotgun (WGS) entry which is preliminary data.</text>
</comment>
<comment type="similarity">
    <text evidence="1">Belongs to the small GTPase superfamily. Arf family.</text>
</comment>
<proteinExistence type="inferred from homology"/>
<keyword evidence="6" id="KW-0479">Metal-binding</keyword>
<evidence type="ECO:0000256" key="1">
    <source>
        <dbReference type="ARBA" id="ARBA00010290"/>
    </source>
</evidence>
<organism evidence="9 10">
    <name type="scientific">Daldinia eschscholtzii</name>
    <dbReference type="NCBI Taxonomy" id="292717"/>
    <lineage>
        <taxon>Eukaryota</taxon>
        <taxon>Fungi</taxon>
        <taxon>Dikarya</taxon>
        <taxon>Ascomycota</taxon>
        <taxon>Pezizomycotina</taxon>
        <taxon>Sordariomycetes</taxon>
        <taxon>Xylariomycetidae</taxon>
        <taxon>Xylariales</taxon>
        <taxon>Hypoxylaceae</taxon>
        <taxon>Daldinia</taxon>
    </lineage>
</organism>
<dbReference type="SMART" id="SM00177">
    <property type="entry name" value="ARF"/>
    <property type="match status" value="1"/>
</dbReference>
<evidence type="ECO:0000259" key="8">
    <source>
        <dbReference type="Pfam" id="PF09994"/>
    </source>
</evidence>
<keyword evidence="4 5" id="KW-0342">GTP-binding</keyword>
<evidence type="ECO:0000256" key="2">
    <source>
        <dbReference type="ARBA" id="ARBA00022707"/>
    </source>
</evidence>
<keyword evidence="3 5" id="KW-0547">Nucleotide-binding</keyword>
<dbReference type="EMBL" id="JBANMG010000008">
    <property type="protein sequence ID" value="KAK6950052.1"/>
    <property type="molecule type" value="Genomic_DNA"/>
</dbReference>
<dbReference type="AlphaFoldDB" id="A0AAX6MCY2"/>
<dbReference type="SUPFAM" id="SSF53474">
    <property type="entry name" value="alpha/beta-Hydrolases"/>
    <property type="match status" value="1"/>
</dbReference>
<feature type="binding site" evidence="6">
    <location>
        <position position="592"/>
    </location>
    <ligand>
        <name>Mg(2+)</name>
        <dbReference type="ChEBI" id="CHEBI:18420"/>
    </ligand>
</feature>
<keyword evidence="2" id="KW-0519">Myristate</keyword>
<sequence length="774" mass="87673">MKKRIIVCCDGTWQNSDNGYVKPTSSNPVPTLQIPSNVTRISRAFKRDCSNGAFQIVYYQSGVGSRSGVVDRILGGAFGIGIAENIREAYAYICANYVDGDEIILIGFSRGAFTARSIGGMISDLGLLTREGMEFFYPVFKDMQNWMNPNYRDQFPQIPFPDKPKGPHAADEYRDMLVKHGYSRVRQNKGKGDLIKVKAIGVWDTVGSLSNKIEHGFHALALDEHRGPFSPTLWERQPEYRDSSDLRQVWFPGSHGNVGGGWADQGMMDQLSSVGCEFVDDALERLYDRNVKYYHSLKPEKTRREKLTSSSCGCCGAIRQKEPMPWAAMPIFDPNKPVRPWSLHSIQAVKSPIYNLAGRVTRSPGMYKKMNPEHGRPTRAFLKDTNERIHSSVRVRLACEGLGLNDKNIWECPALLRLWRPRRVAQSFPDPVPHDANWGPKANGDVRGERSNNANGNGSASGKVIHEGDESDSITTQEGSSSPELRWVWEYIGPEVGAPFVRTLVEENVGPWERHLLELSTGKVHVYEYAEAQDVNQLKALKAKAPAKKAKKTNTLNRSGTYLDMLSILRKARLKDKEMRILMLGLDNAGKTTIVKKIMNEDVNTVSPTLGFIIKTIDYEGYKLNIWDVGGQKTLRSYWRNYFEKTDALIWVVDATDRLRIDDCREELHGLLQEEVRMLILTPITLWTAFVRVEIWLTETWYTQRLSGASLLIFANKTDVQGCMDETEILEGLRVEAIRTHRWHILRCSAMTGENLKEGLEWVVEDAKARLFLY</sequence>
<dbReference type="GO" id="GO:0046872">
    <property type="term" value="F:metal ion binding"/>
    <property type="evidence" value="ECO:0007669"/>
    <property type="project" value="UniProtKB-KW"/>
</dbReference>
<evidence type="ECO:0000313" key="10">
    <source>
        <dbReference type="Proteomes" id="UP001369815"/>
    </source>
</evidence>
<dbReference type="InterPro" id="IPR029058">
    <property type="entry name" value="AB_hydrolase_fold"/>
</dbReference>
<dbReference type="Proteomes" id="UP001369815">
    <property type="component" value="Unassembled WGS sequence"/>
</dbReference>
<dbReference type="GO" id="GO:0003924">
    <property type="term" value="F:GTPase activity"/>
    <property type="evidence" value="ECO:0007669"/>
    <property type="project" value="InterPro"/>
</dbReference>
<feature type="domain" description="T6SS Phospholipase effector Tle1-like catalytic" evidence="8">
    <location>
        <begin position="3"/>
        <end position="274"/>
    </location>
</feature>
<dbReference type="NCBIfam" id="TIGR00231">
    <property type="entry name" value="small_GTP"/>
    <property type="match status" value="1"/>
</dbReference>
<feature type="binding site" evidence="5">
    <location>
        <begin position="585"/>
        <end position="592"/>
    </location>
    <ligand>
        <name>GTP</name>
        <dbReference type="ChEBI" id="CHEBI:37565"/>
    </ligand>
</feature>
<dbReference type="PROSITE" id="PS51417">
    <property type="entry name" value="ARF"/>
    <property type="match status" value="1"/>
</dbReference>
<keyword evidence="10" id="KW-1185">Reference proteome</keyword>
<dbReference type="PANTHER" id="PTHR33840">
    <property type="match status" value="1"/>
</dbReference>
<feature type="binding site" evidence="5">
    <location>
        <begin position="716"/>
        <end position="719"/>
    </location>
    <ligand>
        <name>GTP</name>
        <dbReference type="ChEBI" id="CHEBI:37565"/>
    </ligand>
</feature>
<protein>
    <recommendedName>
        <fullName evidence="8">T6SS Phospholipase effector Tle1-like catalytic domain-containing protein</fullName>
    </recommendedName>
</protein>
<reference evidence="9 10" key="1">
    <citation type="journal article" date="2024" name="Front Chem Biol">
        <title>Unveiling the potential of Daldinia eschscholtzii MFLUCC 19-0629 through bioactivity and bioinformatics studies for enhanced sustainable agriculture production.</title>
        <authorList>
            <person name="Brooks S."/>
            <person name="Weaver J.A."/>
            <person name="Klomchit A."/>
            <person name="Alharthi S.A."/>
            <person name="Onlamun T."/>
            <person name="Nurani R."/>
            <person name="Vong T.K."/>
            <person name="Alberti F."/>
            <person name="Greco C."/>
        </authorList>
    </citation>
    <scope>NUCLEOTIDE SEQUENCE [LARGE SCALE GENOMIC DNA]</scope>
    <source>
        <strain evidence="9">MFLUCC 19-0629</strain>
    </source>
</reference>
<dbReference type="SMART" id="SM00178">
    <property type="entry name" value="SAR"/>
    <property type="match status" value="1"/>
</dbReference>
<dbReference type="Pfam" id="PF09994">
    <property type="entry name" value="T6SS_Tle1-like_cat"/>
    <property type="match status" value="1"/>
</dbReference>
<dbReference type="GO" id="GO:0005525">
    <property type="term" value="F:GTP binding"/>
    <property type="evidence" value="ECO:0007669"/>
    <property type="project" value="UniProtKB-KW"/>
</dbReference>
<evidence type="ECO:0000256" key="4">
    <source>
        <dbReference type="ARBA" id="ARBA00023134"/>
    </source>
</evidence>
<keyword evidence="6" id="KW-0460">Magnesium</keyword>
<dbReference type="PANTHER" id="PTHR33840:SF1">
    <property type="entry name" value="TLE1 PHOSPHOLIPASE DOMAIN-CONTAINING PROTEIN"/>
    <property type="match status" value="1"/>
</dbReference>
<dbReference type="PRINTS" id="PR00328">
    <property type="entry name" value="SAR1GTPBP"/>
</dbReference>
<feature type="region of interest" description="Disordered" evidence="7">
    <location>
        <begin position="429"/>
        <end position="479"/>
    </location>
</feature>
<dbReference type="Gene3D" id="3.40.50.300">
    <property type="entry name" value="P-loop containing nucleotide triphosphate hydrolases"/>
    <property type="match status" value="1"/>
</dbReference>
<accession>A0AAX6MCY2</accession>
<dbReference type="InterPro" id="IPR006689">
    <property type="entry name" value="Small_GTPase_ARF/SAR"/>
</dbReference>
<dbReference type="InterPro" id="IPR027417">
    <property type="entry name" value="P-loop_NTPase"/>
</dbReference>
<evidence type="ECO:0000256" key="5">
    <source>
        <dbReference type="PIRSR" id="PIRSR606689-1"/>
    </source>
</evidence>
<dbReference type="SUPFAM" id="SSF52540">
    <property type="entry name" value="P-loop containing nucleoside triphosphate hydrolases"/>
    <property type="match status" value="1"/>
</dbReference>
<dbReference type="InterPro" id="IPR045873">
    <property type="entry name" value="Arl2"/>
</dbReference>
<evidence type="ECO:0000256" key="7">
    <source>
        <dbReference type="SAM" id="MobiDB-lite"/>
    </source>
</evidence>
<evidence type="ECO:0000256" key="3">
    <source>
        <dbReference type="ARBA" id="ARBA00022741"/>
    </source>
</evidence>
<feature type="compositionally biased region" description="Low complexity" evidence="7">
    <location>
        <begin position="451"/>
        <end position="462"/>
    </location>
</feature>
<evidence type="ECO:0000256" key="6">
    <source>
        <dbReference type="PIRSR" id="PIRSR606689-2"/>
    </source>
</evidence>
<dbReference type="InterPro" id="IPR018712">
    <property type="entry name" value="Tle1-like_cat"/>
</dbReference>
<gene>
    <name evidence="9" type="ORF">Daesc_008375</name>
</gene>
<keyword evidence="2" id="KW-0449">Lipoprotein</keyword>
<name>A0AAX6MCY2_9PEZI</name>
<dbReference type="Pfam" id="PF00025">
    <property type="entry name" value="Arf"/>
    <property type="match status" value="2"/>
</dbReference>
<feature type="binding site" evidence="5">
    <location>
        <position position="631"/>
    </location>
    <ligand>
        <name>GTP</name>
        <dbReference type="ChEBI" id="CHEBI:37565"/>
    </ligand>
</feature>
<dbReference type="InterPro" id="IPR005225">
    <property type="entry name" value="Small_GTP-bd"/>
</dbReference>
<feature type="binding site" evidence="6">
    <location>
        <position position="609"/>
    </location>
    <ligand>
        <name>Mg(2+)</name>
        <dbReference type="ChEBI" id="CHEBI:18420"/>
    </ligand>
</feature>